<protein>
    <recommendedName>
        <fullName evidence="2">thioredoxin-dependent peroxiredoxin</fullName>
        <ecNumber evidence="2">1.11.1.24</ecNumber>
    </recommendedName>
    <alternativeName>
        <fullName evidence="8">Thioredoxin peroxidase</fullName>
    </alternativeName>
    <alternativeName>
        <fullName evidence="10">Thioredoxin-dependent peroxiredoxin Bcp</fullName>
    </alternativeName>
</protein>
<dbReference type="PROSITE" id="PS51352">
    <property type="entry name" value="THIOREDOXIN_2"/>
    <property type="match status" value="1"/>
</dbReference>
<dbReference type="InterPro" id="IPR050924">
    <property type="entry name" value="Peroxiredoxin_BCP/PrxQ"/>
</dbReference>
<evidence type="ECO:0000256" key="7">
    <source>
        <dbReference type="ARBA" id="ARBA00023284"/>
    </source>
</evidence>
<evidence type="ECO:0000256" key="2">
    <source>
        <dbReference type="ARBA" id="ARBA00013017"/>
    </source>
</evidence>
<keyword evidence="7" id="KW-0676">Redox-active center</keyword>
<evidence type="ECO:0000259" key="13">
    <source>
        <dbReference type="PROSITE" id="PS51352"/>
    </source>
</evidence>
<evidence type="ECO:0000313" key="15">
    <source>
        <dbReference type="Proteomes" id="UP000247099"/>
    </source>
</evidence>
<dbReference type="EC" id="1.11.1.24" evidence="2"/>
<evidence type="ECO:0000256" key="8">
    <source>
        <dbReference type="ARBA" id="ARBA00032824"/>
    </source>
</evidence>
<evidence type="ECO:0000256" key="3">
    <source>
        <dbReference type="ARBA" id="ARBA00022559"/>
    </source>
</evidence>
<dbReference type="GO" id="GO:0045454">
    <property type="term" value="P:cell redox homeostasis"/>
    <property type="evidence" value="ECO:0007669"/>
    <property type="project" value="TreeGrafter"/>
</dbReference>
<dbReference type="AlphaFoldDB" id="A0A317ZNX7"/>
<evidence type="ECO:0000313" key="14">
    <source>
        <dbReference type="EMBL" id="PXA05588.1"/>
    </source>
</evidence>
<reference evidence="14 15" key="1">
    <citation type="submission" date="2018-05" db="EMBL/GenBank/DDBJ databases">
        <title>Coraliomargarita sinensis sp. nov., isolated from a marine solar saltern.</title>
        <authorList>
            <person name="Zhou L.Y."/>
        </authorList>
    </citation>
    <scope>NUCLEOTIDE SEQUENCE [LARGE SCALE GENOMIC DNA]</scope>
    <source>
        <strain evidence="14 15">WN38</strain>
    </source>
</reference>
<dbReference type="PANTHER" id="PTHR42801">
    <property type="entry name" value="THIOREDOXIN-DEPENDENT PEROXIDE REDUCTASE"/>
    <property type="match status" value="1"/>
</dbReference>
<name>A0A317ZNX7_9BACT</name>
<feature type="signal peptide" evidence="12">
    <location>
        <begin position="1"/>
        <end position="20"/>
    </location>
</feature>
<evidence type="ECO:0000256" key="12">
    <source>
        <dbReference type="SAM" id="SignalP"/>
    </source>
</evidence>
<keyword evidence="15" id="KW-1185">Reference proteome</keyword>
<keyword evidence="4" id="KW-0049">Antioxidant</keyword>
<evidence type="ECO:0000256" key="5">
    <source>
        <dbReference type="ARBA" id="ARBA00023002"/>
    </source>
</evidence>
<comment type="similarity">
    <text evidence="9">Belongs to the peroxiredoxin family. BCP/PrxQ subfamily.</text>
</comment>
<dbReference type="GO" id="GO:0005737">
    <property type="term" value="C:cytoplasm"/>
    <property type="evidence" value="ECO:0007669"/>
    <property type="project" value="TreeGrafter"/>
</dbReference>
<dbReference type="Proteomes" id="UP000247099">
    <property type="component" value="Unassembled WGS sequence"/>
</dbReference>
<evidence type="ECO:0000256" key="11">
    <source>
        <dbReference type="ARBA" id="ARBA00049091"/>
    </source>
</evidence>
<feature type="domain" description="Thioredoxin" evidence="13">
    <location>
        <begin position="23"/>
        <end position="165"/>
    </location>
</feature>
<comment type="catalytic activity">
    <reaction evidence="11">
        <text>a hydroperoxide + [thioredoxin]-dithiol = an alcohol + [thioredoxin]-disulfide + H2O</text>
        <dbReference type="Rhea" id="RHEA:62620"/>
        <dbReference type="Rhea" id="RHEA-COMP:10698"/>
        <dbReference type="Rhea" id="RHEA-COMP:10700"/>
        <dbReference type="ChEBI" id="CHEBI:15377"/>
        <dbReference type="ChEBI" id="CHEBI:29950"/>
        <dbReference type="ChEBI" id="CHEBI:30879"/>
        <dbReference type="ChEBI" id="CHEBI:35924"/>
        <dbReference type="ChEBI" id="CHEBI:50058"/>
        <dbReference type="EC" id="1.11.1.24"/>
    </reaction>
</comment>
<keyword evidence="5" id="KW-0560">Oxidoreductase</keyword>
<accession>A0A317ZNX7</accession>
<proteinExistence type="inferred from homology"/>
<evidence type="ECO:0000256" key="6">
    <source>
        <dbReference type="ARBA" id="ARBA00023157"/>
    </source>
</evidence>
<dbReference type="Gene3D" id="3.40.30.10">
    <property type="entry name" value="Glutaredoxin"/>
    <property type="match status" value="1"/>
</dbReference>
<dbReference type="InterPro" id="IPR000866">
    <property type="entry name" value="AhpC/TSA"/>
</dbReference>
<evidence type="ECO:0000256" key="10">
    <source>
        <dbReference type="ARBA" id="ARBA00042639"/>
    </source>
</evidence>
<organism evidence="14 15">
    <name type="scientific">Coraliomargarita sinensis</name>
    <dbReference type="NCBI Taxonomy" id="2174842"/>
    <lineage>
        <taxon>Bacteria</taxon>
        <taxon>Pseudomonadati</taxon>
        <taxon>Verrucomicrobiota</taxon>
        <taxon>Opitutia</taxon>
        <taxon>Puniceicoccales</taxon>
        <taxon>Coraliomargaritaceae</taxon>
        <taxon>Coraliomargarita</taxon>
    </lineage>
</organism>
<dbReference type="CDD" id="cd03017">
    <property type="entry name" value="PRX_BCP"/>
    <property type="match status" value="1"/>
</dbReference>
<dbReference type="SUPFAM" id="SSF52833">
    <property type="entry name" value="Thioredoxin-like"/>
    <property type="match status" value="1"/>
</dbReference>
<evidence type="ECO:0000256" key="1">
    <source>
        <dbReference type="ARBA" id="ARBA00003330"/>
    </source>
</evidence>
<keyword evidence="12" id="KW-0732">Signal</keyword>
<gene>
    <name evidence="14" type="ORF">DDZ13_01565</name>
</gene>
<dbReference type="EMBL" id="QHJQ01000001">
    <property type="protein sequence ID" value="PXA05588.1"/>
    <property type="molecule type" value="Genomic_DNA"/>
</dbReference>
<sequence>MLKCILTLMALSFFNALLQADELKLGAKAPAVKSIDDRGNPVHLGNALSEGTVLVFFYPKAMTPGCTKQACSLRDGWDELQKREVTIYGVSSDTAKTQAEFREKHSLPFTLIADTDKSVAKAFGKGRWSRQAYLFKDGVLVWRDLSAATSGQMADVVKALDEIESAD</sequence>
<dbReference type="InParanoid" id="A0A317ZNX7"/>
<comment type="caution">
    <text evidence="14">The sequence shown here is derived from an EMBL/GenBank/DDBJ whole genome shotgun (WGS) entry which is preliminary data.</text>
</comment>
<dbReference type="GO" id="GO:0008379">
    <property type="term" value="F:thioredoxin peroxidase activity"/>
    <property type="evidence" value="ECO:0007669"/>
    <property type="project" value="TreeGrafter"/>
</dbReference>
<keyword evidence="3" id="KW-0575">Peroxidase</keyword>
<dbReference type="InterPro" id="IPR036249">
    <property type="entry name" value="Thioredoxin-like_sf"/>
</dbReference>
<evidence type="ECO:0000256" key="9">
    <source>
        <dbReference type="ARBA" id="ARBA00038489"/>
    </source>
</evidence>
<dbReference type="Pfam" id="PF00578">
    <property type="entry name" value="AhpC-TSA"/>
    <property type="match status" value="1"/>
</dbReference>
<comment type="function">
    <text evidence="1">Thiol-specific peroxidase that catalyzes the reduction of hydrogen peroxide and organic hydroperoxides to water and alcohols, respectively. Plays a role in cell protection against oxidative stress by detoxifying peroxides and as sensor of hydrogen peroxide-mediated signaling events.</text>
</comment>
<dbReference type="PANTHER" id="PTHR42801:SF4">
    <property type="entry name" value="AHPC_TSA FAMILY PROTEIN"/>
    <property type="match status" value="1"/>
</dbReference>
<keyword evidence="6" id="KW-1015">Disulfide bond</keyword>
<dbReference type="InterPro" id="IPR013766">
    <property type="entry name" value="Thioredoxin_domain"/>
</dbReference>
<dbReference type="GO" id="GO:0034599">
    <property type="term" value="P:cellular response to oxidative stress"/>
    <property type="evidence" value="ECO:0007669"/>
    <property type="project" value="TreeGrafter"/>
</dbReference>
<evidence type="ECO:0000256" key="4">
    <source>
        <dbReference type="ARBA" id="ARBA00022862"/>
    </source>
</evidence>
<feature type="chain" id="PRO_5016340371" description="thioredoxin-dependent peroxiredoxin" evidence="12">
    <location>
        <begin position="21"/>
        <end position="167"/>
    </location>
</feature>